<evidence type="ECO:0000259" key="2">
    <source>
        <dbReference type="Pfam" id="PF07007"/>
    </source>
</evidence>
<comment type="caution">
    <text evidence="3">The sequence shown here is derived from an EMBL/GenBank/DDBJ whole genome shotgun (WGS) entry which is preliminary data.</text>
</comment>
<dbReference type="EMBL" id="BMIT01000027">
    <property type="protein sequence ID" value="GGF12248.1"/>
    <property type="molecule type" value="Genomic_DNA"/>
</dbReference>
<organism evidence="3 4">
    <name type="scientific">Pseudoalteromonas gelatinilytica</name>
    <dbReference type="NCBI Taxonomy" id="1703256"/>
    <lineage>
        <taxon>Bacteria</taxon>
        <taxon>Pseudomonadati</taxon>
        <taxon>Pseudomonadota</taxon>
        <taxon>Gammaproteobacteria</taxon>
        <taxon>Alteromonadales</taxon>
        <taxon>Pseudoalteromonadaceae</taxon>
        <taxon>Pseudoalteromonas</taxon>
    </lineage>
</organism>
<dbReference type="Gene3D" id="1.20.1270.180">
    <property type="match status" value="1"/>
</dbReference>
<name>A0ABQ1U9A2_9GAMM</name>
<dbReference type="Pfam" id="PF07007">
    <property type="entry name" value="LprI"/>
    <property type="match status" value="1"/>
</dbReference>
<dbReference type="Proteomes" id="UP000638462">
    <property type="component" value="Unassembled WGS sequence"/>
</dbReference>
<gene>
    <name evidence="3" type="ORF">GCM10008027_41340</name>
</gene>
<protein>
    <recommendedName>
        <fullName evidence="2">Lysozyme inhibitor LprI-like N-terminal domain-containing protein</fullName>
    </recommendedName>
</protein>
<keyword evidence="4" id="KW-1185">Reference proteome</keyword>
<evidence type="ECO:0000256" key="1">
    <source>
        <dbReference type="SAM" id="SignalP"/>
    </source>
</evidence>
<accession>A0ABQ1U9A2</accession>
<feature type="domain" description="Lysozyme inhibitor LprI-like N-terminal" evidence="2">
    <location>
        <begin position="21"/>
        <end position="115"/>
    </location>
</feature>
<dbReference type="InterPro" id="IPR009739">
    <property type="entry name" value="LprI-like_N"/>
</dbReference>
<sequence>MKLHISLLLLLLFTIDAYALCDDAIDQIGYRICLSQKADSSQKEVEAKRTELLTKIKAWDQEPEFRDETVKLFEKAVKSFESYKQHQCDYEWSAAAGGNGGSSMAFHCVIKLNTEYLNLLNTQLDWYEPY</sequence>
<feature type="chain" id="PRO_5047163511" description="Lysozyme inhibitor LprI-like N-terminal domain-containing protein" evidence="1">
    <location>
        <begin position="20"/>
        <end position="130"/>
    </location>
</feature>
<evidence type="ECO:0000313" key="4">
    <source>
        <dbReference type="Proteomes" id="UP000638462"/>
    </source>
</evidence>
<feature type="signal peptide" evidence="1">
    <location>
        <begin position="1"/>
        <end position="19"/>
    </location>
</feature>
<keyword evidence="1" id="KW-0732">Signal</keyword>
<evidence type="ECO:0000313" key="3">
    <source>
        <dbReference type="EMBL" id="GGF12248.1"/>
    </source>
</evidence>
<proteinExistence type="predicted"/>
<reference evidence="4" key="1">
    <citation type="journal article" date="2019" name="Int. J. Syst. Evol. Microbiol.">
        <title>The Global Catalogue of Microorganisms (GCM) 10K type strain sequencing project: providing services to taxonomists for standard genome sequencing and annotation.</title>
        <authorList>
            <consortium name="The Broad Institute Genomics Platform"/>
            <consortium name="The Broad Institute Genome Sequencing Center for Infectious Disease"/>
            <person name="Wu L."/>
            <person name="Ma J."/>
        </authorList>
    </citation>
    <scope>NUCLEOTIDE SEQUENCE [LARGE SCALE GENOMIC DNA]</scope>
    <source>
        <strain evidence="4">CGMCC 1.15394</strain>
    </source>
</reference>
<dbReference type="RefSeq" id="WP_188731417.1">
    <property type="nucleotide sequence ID" value="NZ_BMIT01000027.1"/>
</dbReference>